<evidence type="ECO:0000313" key="1">
    <source>
        <dbReference type="EMBL" id="QGU85955.1"/>
    </source>
</evidence>
<evidence type="ECO:0008006" key="3">
    <source>
        <dbReference type="Google" id="ProtNLM"/>
    </source>
</evidence>
<name>A0A6I6EDM8_9GAMM</name>
<proteinExistence type="predicted"/>
<dbReference type="CDD" id="cd05483">
    <property type="entry name" value="retropepsin_like_bacteria"/>
    <property type="match status" value="1"/>
</dbReference>
<dbReference type="SUPFAM" id="SSF50630">
    <property type="entry name" value="Acid proteases"/>
    <property type="match status" value="1"/>
</dbReference>
<dbReference type="InterPro" id="IPR036034">
    <property type="entry name" value="PDZ_sf"/>
</dbReference>
<dbReference type="InterPro" id="IPR034122">
    <property type="entry name" value="Retropepsin-like_bacterial"/>
</dbReference>
<dbReference type="KEGG" id="erwi:GN242_01350"/>
<accession>A0A6I6EDM8</accession>
<dbReference type="Pfam" id="PF13650">
    <property type="entry name" value="Asp_protease_2"/>
    <property type="match status" value="1"/>
</dbReference>
<dbReference type="Gene3D" id="2.30.42.10">
    <property type="match status" value="1"/>
</dbReference>
<evidence type="ECO:0000313" key="2">
    <source>
        <dbReference type="Proteomes" id="UP000424752"/>
    </source>
</evidence>
<protein>
    <recommendedName>
        <fullName evidence="3">PDZ domain-containing protein</fullName>
    </recommendedName>
</protein>
<dbReference type="InterPro" id="IPR021109">
    <property type="entry name" value="Peptidase_aspartic_dom_sf"/>
</dbReference>
<sequence>MRKLKRYKNPFGSNNGSGASITRKVMKHSVLLFSFTAVLLSGTSSALAEGEGSAYLAAPPLLTVPVRPDVLIVPVKISGRQYHFLLDTGISTTLIDNALAKQLTEPLPDEQVPALHRSTLAVGVYTEEGPLPRHVFKFWQPLAMALGDAVIPASVPWLGADLSSIAQVTGVRVDGVLGMDIFRQFAWQVDNQQQQLTLWQQAPGTLDYPVCVPYRDSYDSGPQLMLDYHDLPVPMTVNTGVDYSYIGDELIKVSRERPQSAVLTGINQPMLGLNGQEVSDGYSLAGLSFNLMPLGKLLARENKHGAFGLGMNFLARFDRYLFLPEKMLFCYQEQNFTRDEPAPQRVLAVRYYQQRIELFSNPSPALARFGLQNGDVLLEVNGNKVMPERIYHLRNALADTPAGELKLKIERRGKMKTITI</sequence>
<reference evidence="1 2" key="1">
    <citation type="submission" date="2019-12" db="EMBL/GenBank/DDBJ databases">
        <title>Erwinia sp. nov., isolated from droppings of birds in the Qinghai-Tiebt plateau of China.</title>
        <authorList>
            <person name="Ge Y."/>
        </authorList>
    </citation>
    <scope>NUCLEOTIDE SEQUENCE [LARGE SCALE GENOMIC DNA]</scope>
    <source>
        <strain evidence="1 2">J780</strain>
    </source>
</reference>
<dbReference type="EMBL" id="CP046509">
    <property type="protein sequence ID" value="QGU85955.1"/>
    <property type="molecule type" value="Genomic_DNA"/>
</dbReference>
<dbReference type="SUPFAM" id="SSF50156">
    <property type="entry name" value="PDZ domain-like"/>
    <property type="match status" value="1"/>
</dbReference>
<dbReference type="Proteomes" id="UP000424752">
    <property type="component" value="Chromosome"/>
</dbReference>
<gene>
    <name evidence="1" type="ORF">GN242_01350</name>
</gene>
<dbReference type="Gene3D" id="2.40.70.10">
    <property type="entry name" value="Acid Proteases"/>
    <property type="match status" value="1"/>
</dbReference>
<organism evidence="1 2">
    <name type="scientific">Erwinia sorbitola</name>
    <dbReference type="NCBI Taxonomy" id="2681984"/>
    <lineage>
        <taxon>Bacteria</taxon>
        <taxon>Pseudomonadati</taxon>
        <taxon>Pseudomonadota</taxon>
        <taxon>Gammaproteobacteria</taxon>
        <taxon>Enterobacterales</taxon>
        <taxon>Erwiniaceae</taxon>
        <taxon>Erwinia</taxon>
    </lineage>
</organism>
<dbReference type="AlphaFoldDB" id="A0A6I6EDM8"/>